<sequence>MFSSLRNLLPYGQSPQQTPVDTPSESLDTPRGHAEASTPIPMSPMSPMSKVTKQMSKLNLESPKLAHEPLDDNTMPGSFLINEVASLDASPSMEMLETLLTATVLTDIPNNQSHHHKLFSSAAECYEDSGAILPSSLRSLDLNTVMQSIASVVKTPSTPKTPSIPPTRQAGGRRFTSKSIPSSSNSSPPSPASLSAGKVERTEACVLDHLWTEFEAYHAELFSGHFIALSAELQCQKLDKVTKWLSDGLVTIEGYEERMRYRNDKAKCASLSSKEDPAKVKRDGLRERMRALNAQVCALYAPLIPESPIEVDAGIFDRQGTSDFEKALIYETLSPSLL</sequence>
<dbReference type="EMBL" id="MU791126">
    <property type="protein sequence ID" value="KAJ3991181.1"/>
    <property type="molecule type" value="Genomic_DNA"/>
</dbReference>
<proteinExistence type="predicted"/>
<feature type="region of interest" description="Disordered" evidence="1">
    <location>
        <begin position="153"/>
        <end position="198"/>
    </location>
</feature>
<reference evidence="2" key="1">
    <citation type="submission" date="2022-08" db="EMBL/GenBank/DDBJ databases">
        <authorList>
            <consortium name="DOE Joint Genome Institute"/>
            <person name="Min B."/>
            <person name="Riley R."/>
            <person name="Sierra-Patev S."/>
            <person name="Naranjo-Ortiz M."/>
            <person name="Looney B."/>
            <person name="Konkel Z."/>
            <person name="Slot J.C."/>
            <person name="Sakamoto Y."/>
            <person name="Steenwyk J.L."/>
            <person name="Rokas A."/>
            <person name="Carro J."/>
            <person name="Camarero S."/>
            <person name="Ferreira P."/>
            <person name="Molpeceres G."/>
            <person name="Ruiz-Duenas F.J."/>
            <person name="Serrano A."/>
            <person name="Henrissat B."/>
            <person name="Drula E."/>
            <person name="Hughes K.W."/>
            <person name="Mata J.L."/>
            <person name="Ishikawa N.K."/>
            <person name="Vargas-Isla R."/>
            <person name="Ushijima S."/>
            <person name="Smith C.A."/>
            <person name="Ahrendt S."/>
            <person name="Andreopoulos W."/>
            <person name="He G."/>
            <person name="Labutti K."/>
            <person name="Lipzen A."/>
            <person name="Ng V."/>
            <person name="Sandor L."/>
            <person name="Barry K."/>
            <person name="Martinez A.T."/>
            <person name="Xiao Y."/>
            <person name="Gibbons J.G."/>
            <person name="Terashima K."/>
            <person name="Hibbett D.S."/>
            <person name="Grigoriev I.V."/>
        </authorList>
    </citation>
    <scope>NUCLEOTIDE SEQUENCE</scope>
    <source>
        <strain evidence="2">TFB10827</strain>
    </source>
</reference>
<feature type="region of interest" description="Disordered" evidence="1">
    <location>
        <begin position="1"/>
        <end position="51"/>
    </location>
</feature>
<evidence type="ECO:0000256" key="1">
    <source>
        <dbReference type="SAM" id="MobiDB-lite"/>
    </source>
</evidence>
<organism evidence="2 3">
    <name type="scientific">Lentinula boryana</name>
    <dbReference type="NCBI Taxonomy" id="40481"/>
    <lineage>
        <taxon>Eukaryota</taxon>
        <taxon>Fungi</taxon>
        <taxon>Dikarya</taxon>
        <taxon>Basidiomycota</taxon>
        <taxon>Agaricomycotina</taxon>
        <taxon>Agaricomycetes</taxon>
        <taxon>Agaricomycetidae</taxon>
        <taxon>Agaricales</taxon>
        <taxon>Marasmiineae</taxon>
        <taxon>Omphalotaceae</taxon>
        <taxon>Lentinula</taxon>
    </lineage>
</organism>
<comment type="caution">
    <text evidence="2">The sequence shown here is derived from an EMBL/GenBank/DDBJ whole genome shotgun (WGS) entry which is preliminary data.</text>
</comment>
<evidence type="ECO:0000313" key="2">
    <source>
        <dbReference type="EMBL" id="KAJ3991181.1"/>
    </source>
</evidence>
<evidence type="ECO:0000313" key="3">
    <source>
        <dbReference type="Proteomes" id="UP001163828"/>
    </source>
</evidence>
<keyword evidence="3" id="KW-1185">Reference proteome</keyword>
<dbReference type="Proteomes" id="UP001163828">
    <property type="component" value="Unassembled WGS sequence"/>
</dbReference>
<gene>
    <name evidence="2" type="ORF">F5050DRAFT_1872362</name>
</gene>
<feature type="compositionally biased region" description="Polar residues" evidence="1">
    <location>
        <begin position="13"/>
        <end position="27"/>
    </location>
</feature>
<protein>
    <submittedName>
        <fullName evidence="2">Uncharacterized protein</fullName>
    </submittedName>
</protein>
<feature type="compositionally biased region" description="Low complexity" evidence="1">
    <location>
        <begin position="177"/>
        <end position="195"/>
    </location>
</feature>
<name>A0ABQ8PXT4_9AGAR</name>
<accession>A0ABQ8PXT4</accession>